<proteinExistence type="predicted"/>
<dbReference type="Proteomes" id="UP000319817">
    <property type="component" value="Chromosome"/>
</dbReference>
<keyword evidence="1" id="KW-0812">Transmembrane</keyword>
<feature type="transmembrane region" description="Helical" evidence="1">
    <location>
        <begin position="37"/>
        <end position="56"/>
    </location>
</feature>
<reference evidence="2 3" key="1">
    <citation type="submission" date="2019-02" db="EMBL/GenBank/DDBJ databases">
        <title>Deep-cultivation of Planctomycetes and their phenomic and genomic characterization uncovers novel biology.</title>
        <authorList>
            <person name="Wiegand S."/>
            <person name="Jogler M."/>
            <person name="Boedeker C."/>
            <person name="Pinto D."/>
            <person name="Vollmers J."/>
            <person name="Rivas-Marin E."/>
            <person name="Kohn T."/>
            <person name="Peeters S.H."/>
            <person name="Heuer A."/>
            <person name="Rast P."/>
            <person name="Oberbeckmann S."/>
            <person name="Bunk B."/>
            <person name="Jeske O."/>
            <person name="Meyerdierks A."/>
            <person name="Storesund J.E."/>
            <person name="Kallscheuer N."/>
            <person name="Luecker S."/>
            <person name="Lage O.M."/>
            <person name="Pohl T."/>
            <person name="Merkel B.J."/>
            <person name="Hornburger P."/>
            <person name="Mueller R.-W."/>
            <person name="Bruemmer F."/>
            <person name="Labrenz M."/>
            <person name="Spormann A.M."/>
            <person name="Op den Camp H."/>
            <person name="Overmann J."/>
            <person name="Amann R."/>
            <person name="Jetten M.S.M."/>
            <person name="Mascher T."/>
            <person name="Medema M.H."/>
            <person name="Devos D.P."/>
            <person name="Kaster A.-K."/>
            <person name="Ovreas L."/>
            <person name="Rohde M."/>
            <person name="Galperin M.Y."/>
            <person name="Jogler C."/>
        </authorList>
    </citation>
    <scope>NUCLEOTIDE SEQUENCE [LARGE SCALE GENOMIC DNA]</scope>
    <source>
        <strain evidence="2 3">K23_9</strain>
    </source>
</reference>
<organism evidence="2 3">
    <name type="scientific">Stieleria marina</name>
    <dbReference type="NCBI Taxonomy" id="1930275"/>
    <lineage>
        <taxon>Bacteria</taxon>
        <taxon>Pseudomonadati</taxon>
        <taxon>Planctomycetota</taxon>
        <taxon>Planctomycetia</taxon>
        <taxon>Pirellulales</taxon>
        <taxon>Pirellulaceae</taxon>
        <taxon>Stieleria</taxon>
    </lineage>
</organism>
<feature type="transmembrane region" description="Helical" evidence="1">
    <location>
        <begin position="63"/>
        <end position="85"/>
    </location>
</feature>
<name>A0A517NQB1_9BACT</name>
<sequence length="406" mass="45233">MISPSRTRRRLLPYFASIAVILPVYFGTSYFAGQPMLGVALAALSSLSVFILVRLFQLRGKLTLSLTVFGFPLLIALGFACFAALDPFFKLQRHANMLRDAGLTFRGRAPDELGEWKRTHDGVMLPTWLANRIGPDCMTKISSIHGDIGRLQSIPFRELGSSIRSLNLRRDERAPAVSPELVDWLNKLEEPRLFFSIDHYSDEDGKALSKLQHRYSNFSLSINNRTGDLSKLGRVSNLNLQGDVLTSVQAKQISALPSLYTLELNLIEHSADSLQALEIGSGYGNLRIKSGHLSDAAWNALAGVPCQGLDLQAIDLQNVPERTDESPRVPPVDVSGFAWRLTTSNSSTDKLRKAIRFFGRTHLRLNDPITEARVNELWGSNNLRFIQFRAPGSDTWKVVERPAAFD</sequence>
<evidence type="ECO:0000256" key="1">
    <source>
        <dbReference type="SAM" id="Phobius"/>
    </source>
</evidence>
<dbReference type="AlphaFoldDB" id="A0A517NQB1"/>
<evidence type="ECO:0000313" key="2">
    <source>
        <dbReference type="EMBL" id="QDT09307.1"/>
    </source>
</evidence>
<keyword evidence="1" id="KW-0472">Membrane</keyword>
<keyword evidence="1" id="KW-1133">Transmembrane helix</keyword>
<gene>
    <name evidence="2" type="ORF">K239x_12530</name>
</gene>
<evidence type="ECO:0000313" key="3">
    <source>
        <dbReference type="Proteomes" id="UP000319817"/>
    </source>
</evidence>
<dbReference type="RefSeq" id="WP_145416887.1">
    <property type="nucleotide sequence ID" value="NZ_CP036526.1"/>
</dbReference>
<protein>
    <recommendedName>
        <fullName evidence="4">Leucine Rich repeats (2 copies)</fullName>
    </recommendedName>
</protein>
<feature type="transmembrane region" description="Helical" evidence="1">
    <location>
        <begin position="12"/>
        <end position="31"/>
    </location>
</feature>
<accession>A0A517NQB1</accession>
<dbReference type="EMBL" id="CP036526">
    <property type="protein sequence ID" value="QDT09307.1"/>
    <property type="molecule type" value="Genomic_DNA"/>
</dbReference>
<keyword evidence="3" id="KW-1185">Reference proteome</keyword>
<evidence type="ECO:0008006" key="4">
    <source>
        <dbReference type="Google" id="ProtNLM"/>
    </source>
</evidence>